<sequence length="349" mass="37056">MRHACRPVLPARLIPTLCGCLALALLLTLGAGSAHAAIGFTRLSVPVSNDVPLEVGVWYPTNATTAAHTLGSFEQDVAADAPVAGTQLPLILISHGTGGSLSSHRDTAQALAQAGFVVAALTHTGDNYQDLSRVARIAERPLQIRAVLNYMLALWPAHARIDAERIGIFGFSAGGFTALAAIGGQADLGKVGPHCQAHPEEWSCKYLREHADTSQPPTAPRAADTGWDKRIKSAVVAAPALGYVFAPDGLARVRVPLQLWRADEDRILPKPYFADAVRQASVAPPEYHEVAGAGHYDFLAPCTAAQAARVPEICAEGEGFSRERFHQQFNAEVVAFFQRTLAAPQAAGK</sequence>
<dbReference type="InterPro" id="IPR029058">
    <property type="entry name" value="AB_hydrolase_fold"/>
</dbReference>
<evidence type="ECO:0000313" key="4">
    <source>
        <dbReference type="EMBL" id="QOT81482.1"/>
    </source>
</evidence>
<dbReference type="InterPro" id="IPR016986">
    <property type="entry name" value="UCP031982_abhydr"/>
</dbReference>
<dbReference type="GO" id="GO:0016042">
    <property type="term" value="P:lipid catabolic process"/>
    <property type="evidence" value="ECO:0007669"/>
    <property type="project" value="UniProtKB-KW"/>
</dbReference>
<evidence type="ECO:0000313" key="5">
    <source>
        <dbReference type="Proteomes" id="UP000397656"/>
    </source>
</evidence>
<evidence type="ECO:0000256" key="2">
    <source>
        <dbReference type="ARBA" id="ARBA00022963"/>
    </source>
</evidence>
<reference evidence="4 5" key="1">
    <citation type="submission" date="2020-10" db="EMBL/GenBank/DDBJ databases">
        <title>Complete genome sequence of Cupriavidus basilensis CCUG 49340T.</title>
        <authorList>
            <person name="Salva-Serra F."/>
            <person name="Donoso R.A."/>
            <person name="Cho K.H."/>
            <person name="Yoo J.A."/>
            <person name="Lee K."/>
            <person name="Yoon S.-H."/>
            <person name="Perez-Pantoja D."/>
            <person name="Moore E.R.B."/>
        </authorList>
    </citation>
    <scope>NUCLEOTIDE SEQUENCE [LARGE SCALE GENOMIC DNA]</scope>
    <source>
        <strain evidence="5">CCUG 49340</strain>
    </source>
</reference>
<gene>
    <name evidence="4" type="ORF">F7R26_033275</name>
</gene>
<name>A0A643FQW3_9BURK</name>
<keyword evidence="2" id="KW-0442">Lipid degradation</keyword>
<keyword evidence="1" id="KW-0378">Hydrolase</keyword>
<dbReference type="Proteomes" id="UP000397656">
    <property type="component" value="Chromosome 2"/>
</dbReference>
<dbReference type="PANTHER" id="PTHR10272">
    <property type="entry name" value="PLATELET-ACTIVATING FACTOR ACETYLHYDROLASE"/>
    <property type="match status" value="1"/>
</dbReference>
<accession>A0A643FQW3</accession>
<evidence type="ECO:0000256" key="3">
    <source>
        <dbReference type="ARBA" id="ARBA00023098"/>
    </source>
</evidence>
<dbReference type="AlphaFoldDB" id="A0A643FQW3"/>
<keyword evidence="3" id="KW-0443">Lipid metabolism</keyword>
<evidence type="ECO:0000256" key="1">
    <source>
        <dbReference type="ARBA" id="ARBA00022801"/>
    </source>
</evidence>
<dbReference type="Pfam" id="PF03403">
    <property type="entry name" value="PAF-AH_p_II"/>
    <property type="match status" value="1"/>
</dbReference>
<dbReference type="PIRSF" id="PIRSF031982">
    <property type="entry name" value="UCP031982_abhydr"/>
    <property type="match status" value="1"/>
</dbReference>
<dbReference type="GO" id="GO:0003847">
    <property type="term" value="F:1-alkyl-2-acetylglycerophosphocholine esterase activity"/>
    <property type="evidence" value="ECO:0007669"/>
    <property type="project" value="TreeGrafter"/>
</dbReference>
<dbReference type="EMBL" id="CP062804">
    <property type="protein sequence ID" value="QOT81482.1"/>
    <property type="molecule type" value="Genomic_DNA"/>
</dbReference>
<dbReference type="SUPFAM" id="SSF53474">
    <property type="entry name" value="alpha/beta-Hydrolases"/>
    <property type="match status" value="1"/>
</dbReference>
<protein>
    <submittedName>
        <fullName evidence="4">Prolyl oligopeptidase family serine peptidase</fullName>
    </submittedName>
</protein>
<organism evidence="4 5">
    <name type="scientific">Cupriavidus basilensis</name>
    <dbReference type="NCBI Taxonomy" id="68895"/>
    <lineage>
        <taxon>Bacteria</taxon>
        <taxon>Pseudomonadati</taxon>
        <taxon>Pseudomonadota</taxon>
        <taxon>Betaproteobacteria</taxon>
        <taxon>Burkholderiales</taxon>
        <taxon>Burkholderiaceae</taxon>
        <taxon>Cupriavidus</taxon>
    </lineage>
</organism>
<dbReference type="Gene3D" id="3.40.50.1820">
    <property type="entry name" value="alpha/beta hydrolase"/>
    <property type="match status" value="1"/>
</dbReference>
<proteinExistence type="predicted"/>
<dbReference type="PANTHER" id="PTHR10272:SF0">
    <property type="entry name" value="PLATELET-ACTIVATING FACTOR ACETYLHYDROLASE"/>
    <property type="match status" value="1"/>
</dbReference>